<dbReference type="SUPFAM" id="SSF51366">
    <property type="entry name" value="Ribulose-phoshate binding barrel"/>
    <property type="match status" value="1"/>
</dbReference>
<dbReference type="GO" id="GO:0009507">
    <property type="term" value="C:chloroplast"/>
    <property type="evidence" value="ECO:0007669"/>
    <property type="project" value="UniProtKB-SubCell"/>
</dbReference>
<dbReference type="PANTHER" id="PTHR43406">
    <property type="entry name" value="TRYPTOPHAN SYNTHASE, ALPHA CHAIN"/>
    <property type="match status" value="1"/>
</dbReference>
<sequence>MNVITNCLRDKSSSCALVPFITAGYPNINICIQALKVLDKNGADIIELGVPYSDALADGPIIQEASQVALQQGIYIEQVLYILKTVIPDLNAPIIVFTYYNPILVRGVNKFISEISAAGAKGLIIPDLPLEEVDYIVELCDFYSIELILFIAPTSSESRIQLILSKSPGCIYLVSSYGVTGIRDSINLTIKHLADSIKSKTNKLIMLGFGINKTDQVQEILNWNIDGIVVGSAMINQMMGKFSQETLDSLGRFCQELKSCMNIKNTKKEYI</sequence>
<geneLocation type="chloroplast" evidence="14"/>
<comment type="function">
    <text evidence="1 12">The alpha subunit is responsible for the aldol cleavage of indoleglycerol phosphate to indole and glyceraldehyde 3-phosphate.</text>
</comment>
<dbReference type="CDD" id="cd04724">
    <property type="entry name" value="Tryptophan_synthase_alpha"/>
    <property type="match status" value="1"/>
</dbReference>
<keyword evidence="6 12" id="KW-0028">Amino-acid biosynthesis</keyword>
<feature type="active site" description="Proton acceptor" evidence="12">
    <location>
        <position position="58"/>
    </location>
</feature>
<keyword evidence="8 12" id="KW-0822">Tryptophan biosynthesis</keyword>
<evidence type="ECO:0000256" key="9">
    <source>
        <dbReference type="ARBA" id="ARBA00023141"/>
    </source>
</evidence>
<dbReference type="GO" id="GO:0005829">
    <property type="term" value="C:cytosol"/>
    <property type="evidence" value="ECO:0007669"/>
    <property type="project" value="TreeGrafter"/>
</dbReference>
<evidence type="ECO:0000256" key="11">
    <source>
        <dbReference type="ARBA" id="ARBA00049047"/>
    </source>
</evidence>
<evidence type="ECO:0000256" key="12">
    <source>
        <dbReference type="HAMAP-Rule" id="MF_00131"/>
    </source>
</evidence>
<dbReference type="HAMAP" id="MF_00131">
    <property type="entry name" value="Trp_synth_alpha"/>
    <property type="match status" value="1"/>
</dbReference>
<comment type="similarity">
    <text evidence="12 13">Belongs to the TrpA family.</text>
</comment>
<evidence type="ECO:0000256" key="3">
    <source>
        <dbReference type="ARBA" id="ARBA00004733"/>
    </source>
</evidence>
<dbReference type="GeneID" id="37623138"/>
<dbReference type="NCBIfam" id="TIGR00262">
    <property type="entry name" value="trpA"/>
    <property type="match status" value="1"/>
</dbReference>
<comment type="subcellular location">
    <subcellularLocation>
        <location evidence="2 12">Plastid</location>
        <location evidence="2 12">Chloroplast</location>
    </subcellularLocation>
</comment>
<evidence type="ECO:0000256" key="7">
    <source>
        <dbReference type="ARBA" id="ARBA00022640"/>
    </source>
</evidence>
<organism evidence="14">
    <name type="scientific">Gracilaria ferox</name>
    <dbReference type="NCBI Taxonomy" id="1184158"/>
    <lineage>
        <taxon>Eukaryota</taxon>
        <taxon>Rhodophyta</taxon>
        <taxon>Florideophyceae</taxon>
        <taxon>Rhodymeniophycidae</taxon>
        <taxon>Gracilariales</taxon>
        <taxon>Gracilariaceae</taxon>
        <taxon>Gracilaria</taxon>
    </lineage>
</organism>
<evidence type="ECO:0000256" key="1">
    <source>
        <dbReference type="ARBA" id="ARBA00003365"/>
    </source>
</evidence>
<dbReference type="InterPro" id="IPR013785">
    <property type="entry name" value="Aldolase_TIM"/>
</dbReference>
<evidence type="ECO:0000313" key="14">
    <source>
        <dbReference type="EMBL" id="AXI96260.1"/>
    </source>
</evidence>
<dbReference type="InterPro" id="IPR018204">
    <property type="entry name" value="Trp_synthase_alpha_AS"/>
</dbReference>
<evidence type="ECO:0000256" key="4">
    <source>
        <dbReference type="ARBA" id="ARBA00011270"/>
    </source>
</evidence>
<keyword evidence="5 14" id="KW-0150">Chloroplast</keyword>
<dbReference type="InterPro" id="IPR002028">
    <property type="entry name" value="Trp_synthase_suA"/>
</dbReference>
<protein>
    <recommendedName>
        <fullName evidence="12">Tryptophan synthase alpha chain</fullName>
        <ecNumber evidence="12">4.2.1.20</ecNumber>
    </recommendedName>
</protein>
<evidence type="ECO:0000256" key="10">
    <source>
        <dbReference type="ARBA" id="ARBA00023239"/>
    </source>
</evidence>
<evidence type="ECO:0000256" key="8">
    <source>
        <dbReference type="ARBA" id="ARBA00022822"/>
    </source>
</evidence>
<evidence type="ECO:0000256" key="6">
    <source>
        <dbReference type="ARBA" id="ARBA00022605"/>
    </source>
</evidence>
<keyword evidence="10 12" id="KW-0456">Lyase</keyword>
<dbReference type="GO" id="GO:0004834">
    <property type="term" value="F:tryptophan synthase activity"/>
    <property type="evidence" value="ECO:0007669"/>
    <property type="project" value="UniProtKB-UniRule"/>
</dbReference>
<keyword evidence="7 14" id="KW-0934">Plastid</keyword>
<dbReference type="PANTHER" id="PTHR43406:SF1">
    <property type="entry name" value="TRYPTOPHAN SYNTHASE ALPHA CHAIN, CHLOROPLASTIC"/>
    <property type="match status" value="1"/>
</dbReference>
<dbReference type="UniPathway" id="UPA00035">
    <property type="reaction ID" value="UER00044"/>
</dbReference>
<feature type="active site" description="Proton acceptor" evidence="12">
    <location>
        <position position="47"/>
    </location>
</feature>
<evidence type="ECO:0000256" key="2">
    <source>
        <dbReference type="ARBA" id="ARBA00004229"/>
    </source>
</evidence>
<dbReference type="PROSITE" id="PS00167">
    <property type="entry name" value="TRP_SYNTHASE_ALPHA"/>
    <property type="match status" value="1"/>
</dbReference>
<dbReference type="Pfam" id="PF00290">
    <property type="entry name" value="Trp_syntA"/>
    <property type="match status" value="1"/>
</dbReference>
<keyword evidence="9 12" id="KW-0057">Aromatic amino acid biosynthesis</keyword>
<dbReference type="AlphaFoldDB" id="A0A345U724"/>
<proteinExistence type="inferred from homology"/>
<evidence type="ECO:0000256" key="13">
    <source>
        <dbReference type="RuleBase" id="RU003662"/>
    </source>
</evidence>
<comment type="catalytic activity">
    <reaction evidence="11 12">
        <text>(1S,2R)-1-C-(indol-3-yl)glycerol 3-phosphate + L-serine = D-glyceraldehyde 3-phosphate + L-tryptophan + H2O</text>
        <dbReference type="Rhea" id="RHEA:10532"/>
        <dbReference type="ChEBI" id="CHEBI:15377"/>
        <dbReference type="ChEBI" id="CHEBI:33384"/>
        <dbReference type="ChEBI" id="CHEBI:57912"/>
        <dbReference type="ChEBI" id="CHEBI:58866"/>
        <dbReference type="ChEBI" id="CHEBI:59776"/>
        <dbReference type="EC" id="4.2.1.20"/>
    </reaction>
</comment>
<dbReference type="EC" id="4.2.1.20" evidence="12"/>
<evidence type="ECO:0000256" key="5">
    <source>
        <dbReference type="ARBA" id="ARBA00022528"/>
    </source>
</evidence>
<dbReference type="FunFam" id="3.20.20.70:FF:000037">
    <property type="entry name" value="Tryptophan synthase alpha chain"/>
    <property type="match status" value="1"/>
</dbReference>
<dbReference type="EMBL" id="MH396010">
    <property type="protein sequence ID" value="AXI96260.1"/>
    <property type="molecule type" value="Genomic_DNA"/>
</dbReference>
<name>A0A345U724_9FLOR</name>
<accession>A0A345U724</accession>
<dbReference type="RefSeq" id="YP_009510587.1">
    <property type="nucleotide sequence ID" value="NC_039140.1"/>
</dbReference>
<comment type="subunit">
    <text evidence="4 12">Tetramer of two alpha and two beta chains.</text>
</comment>
<reference evidence="14" key="1">
    <citation type="submission" date="2018-05" db="EMBL/GenBank/DDBJ databases">
        <title>Organellar genomes of Gracilariaceae.</title>
        <authorList>
            <person name="Iha C."/>
            <person name="Oliveira M.C."/>
        </authorList>
    </citation>
    <scope>NUCLEOTIDE SEQUENCE</scope>
</reference>
<comment type="pathway">
    <text evidence="3 12">Amino-acid biosynthesis; L-tryptophan biosynthesis; L-tryptophan from chorismate: step 5/5.</text>
</comment>
<dbReference type="Gene3D" id="3.20.20.70">
    <property type="entry name" value="Aldolase class I"/>
    <property type="match status" value="1"/>
</dbReference>
<dbReference type="InterPro" id="IPR011060">
    <property type="entry name" value="RibuloseP-bd_barrel"/>
</dbReference>
<gene>
    <name evidence="12 14" type="primary">trpA</name>
</gene>